<evidence type="ECO:0000259" key="5">
    <source>
        <dbReference type="PROSITE" id="PS50977"/>
    </source>
</evidence>
<keyword evidence="1" id="KW-0805">Transcription regulation</keyword>
<keyword evidence="7" id="KW-1185">Reference proteome</keyword>
<evidence type="ECO:0000313" key="6">
    <source>
        <dbReference type="EMBL" id="MCM5679607.1"/>
    </source>
</evidence>
<dbReference type="InterPro" id="IPR050109">
    <property type="entry name" value="HTH-type_TetR-like_transc_reg"/>
</dbReference>
<name>A0ABT0YMX5_9BURK</name>
<gene>
    <name evidence="6" type="ORF">M8A51_08685</name>
</gene>
<dbReference type="InterPro" id="IPR009057">
    <property type="entry name" value="Homeodomain-like_sf"/>
</dbReference>
<proteinExistence type="predicted"/>
<dbReference type="PROSITE" id="PS50977">
    <property type="entry name" value="HTH_TETR_2"/>
    <property type="match status" value="1"/>
</dbReference>
<accession>A0ABT0YMX5</accession>
<dbReference type="Pfam" id="PF00440">
    <property type="entry name" value="TetR_N"/>
    <property type="match status" value="1"/>
</dbReference>
<dbReference type="PANTHER" id="PTHR30055:SF234">
    <property type="entry name" value="HTH-TYPE TRANSCRIPTIONAL REGULATOR BETI"/>
    <property type="match status" value="1"/>
</dbReference>
<dbReference type="InterPro" id="IPR001647">
    <property type="entry name" value="HTH_TetR"/>
</dbReference>
<feature type="DNA-binding region" description="H-T-H motif" evidence="4">
    <location>
        <begin position="32"/>
        <end position="51"/>
    </location>
</feature>
<dbReference type="EMBL" id="JAMKFE010000004">
    <property type="protein sequence ID" value="MCM5679607.1"/>
    <property type="molecule type" value="Genomic_DNA"/>
</dbReference>
<evidence type="ECO:0000256" key="3">
    <source>
        <dbReference type="ARBA" id="ARBA00023163"/>
    </source>
</evidence>
<feature type="domain" description="HTH tetR-type" evidence="5">
    <location>
        <begin position="9"/>
        <end position="69"/>
    </location>
</feature>
<evidence type="ECO:0000313" key="7">
    <source>
        <dbReference type="Proteomes" id="UP001165541"/>
    </source>
</evidence>
<sequence length="217" mass="23796">MPTPRKPDAGTRERLLQAGLCLARDQGLKATTVRAVAERAGANLGTFVYHFRTREAFIEALIERLYGPMFQQLQLTADHGGDPLHALRSVLLQLVRWVVDNRAFIAHLVLDASAGEAAAQRFLRTLDQRHPVLLLALIRRAQAGGQLSAADPLHQMLFLMSTTAAPVMLFHLLGRRGVAPPALVEALSVFTTDIAQIECRLDWALRGLSGPSEKGRP</sequence>
<reference evidence="6" key="1">
    <citation type="submission" date="2022-05" db="EMBL/GenBank/DDBJ databases">
        <title>Schlegelella sp. nov., isolated from mangrove soil.</title>
        <authorList>
            <person name="Liu Y."/>
            <person name="Ge X."/>
            <person name="Liu W."/>
        </authorList>
    </citation>
    <scope>NUCLEOTIDE SEQUENCE</scope>
    <source>
        <strain evidence="6">S2-27</strain>
    </source>
</reference>
<dbReference type="InterPro" id="IPR036271">
    <property type="entry name" value="Tet_transcr_reg_TetR-rel_C_sf"/>
</dbReference>
<evidence type="ECO:0000256" key="1">
    <source>
        <dbReference type="ARBA" id="ARBA00023015"/>
    </source>
</evidence>
<organism evidence="6 7">
    <name type="scientific">Caldimonas mangrovi</name>
    <dbReference type="NCBI Taxonomy" id="2944811"/>
    <lineage>
        <taxon>Bacteria</taxon>
        <taxon>Pseudomonadati</taxon>
        <taxon>Pseudomonadota</taxon>
        <taxon>Betaproteobacteria</taxon>
        <taxon>Burkholderiales</taxon>
        <taxon>Sphaerotilaceae</taxon>
        <taxon>Caldimonas</taxon>
    </lineage>
</organism>
<protein>
    <submittedName>
        <fullName evidence="6">TetR/AcrR family transcriptional regulator</fullName>
    </submittedName>
</protein>
<dbReference type="Gene3D" id="1.10.357.10">
    <property type="entry name" value="Tetracycline Repressor, domain 2"/>
    <property type="match status" value="1"/>
</dbReference>
<dbReference type="Proteomes" id="UP001165541">
    <property type="component" value="Unassembled WGS sequence"/>
</dbReference>
<dbReference type="PANTHER" id="PTHR30055">
    <property type="entry name" value="HTH-TYPE TRANSCRIPTIONAL REGULATOR RUTR"/>
    <property type="match status" value="1"/>
</dbReference>
<dbReference type="RefSeq" id="WP_251777807.1">
    <property type="nucleotide sequence ID" value="NZ_JAMKFE010000004.1"/>
</dbReference>
<comment type="caution">
    <text evidence="6">The sequence shown here is derived from an EMBL/GenBank/DDBJ whole genome shotgun (WGS) entry which is preliminary data.</text>
</comment>
<keyword evidence="2 4" id="KW-0238">DNA-binding</keyword>
<evidence type="ECO:0000256" key="2">
    <source>
        <dbReference type="ARBA" id="ARBA00023125"/>
    </source>
</evidence>
<dbReference type="SUPFAM" id="SSF46689">
    <property type="entry name" value="Homeodomain-like"/>
    <property type="match status" value="1"/>
</dbReference>
<evidence type="ECO:0000256" key="4">
    <source>
        <dbReference type="PROSITE-ProRule" id="PRU00335"/>
    </source>
</evidence>
<dbReference type="SUPFAM" id="SSF48498">
    <property type="entry name" value="Tetracyclin repressor-like, C-terminal domain"/>
    <property type="match status" value="1"/>
</dbReference>
<keyword evidence="3" id="KW-0804">Transcription</keyword>